<evidence type="ECO:0000313" key="2">
    <source>
        <dbReference type="Proteomes" id="UP000288805"/>
    </source>
</evidence>
<proteinExistence type="predicted"/>
<dbReference type="Proteomes" id="UP000288805">
    <property type="component" value="Unassembled WGS sequence"/>
</dbReference>
<sequence>MRGGGGEAPFDPSRKEGSCWFGGQSDVESIEEWDFFCKTPYNSLDPSCAVPFPWSIIWSPCVPTKVHHTSNGLICSQSTSTVSELIKLEGFLKASGHRLATEAIILVLLERVIEAKVWSLGIPNQTIEEGSAKIASQVAQDRSGSWRLVVTATYGSKCGDSNGGGFDDGKVKHGVEGYSAGNCGTDGSNGFGGGGINYRTSKRNSKY</sequence>
<gene>
    <name evidence="1" type="ORF">CK203_069592</name>
</gene>
<accession>A0A438EKR5</accession>
<organism evidence="1 2">
    <name type="scientific">Vitis vinifera</name>
    <name type="common">Grape</name>
    <dbReference type="NCBI Taxonomy" id="29760"/>
    <lineage>
        <taxon>Eukaryota</taxon>
        <taxon>Viridiplantae</taxon>
        <taxon>Streptophyta</taxon>
        <taxon>Embryophyta</taxon>
        <taxon>Tracheophyta</taxon>
        <taxon>Spermatophyta</taxon>
        <taxon>Magnoliopsida</taxon>
        <taxon>eudicotyledons</taxon>
        <taxon>Gunneridae</taxon>
        <taxon>Pentapetalae</taxon>
        <taxon>rosids</taxon>
        <taxon>Vitales</taxon>
        <taxon>Vitaceae</taxon>
        <taxon>Viteae</taxon>
        <taxon>Vitis</taxon>
    </lineage>
</organism>
<dbReference type="AlphaFoldDB" id="A0A438EKR5"/>
<comment type="caution">
    <text evidence="1">The sequence shown here is derived from an EMBL/GenBank/DDBJ whole genome shotgun (WGS) entry which is preliminary data.</text>
</comment>
<name>A0A438EKR5_VITVI</name>
<evidence type="ECO:0000313" key="1">
    <source>
        <dbReference type="EMBL" id="RVW48300.1"/>
    </source>
</evidence>
<protein>
    <submittedName>
        <fullName evidence="1">Uncharacterized protein</fullName>
    </submittedName>
</protein>
<reference evidence="1 2" key="1">
    <citation type="journal article" date="2018" name="PLoS Genet.">
        <title>Population sequencing reveals clonal diversity and ancestral inbreeding in the grapevine cultivar Chardonnay.</title>
        <authorList>
            <person name="Roach M.J."/>
            <person name="Johnson D.L."/>
            <person name="Bohlmann J."/>
            <person name="van Vuuren H.J."/>
            <person name="Jones S.J."/>
            <person name="Pretorius I.S."/>
            <person name="Schmidt S.A."/>
            <person name="Borneman A.R."/>
        </authorList>
    </citation>
    <scope>NUCLEOTIDE SEQUENCE [LARGE SCALE GENOMIC DNA]</scope>
    <source>
        <strain evidence="2">cv. Chardonnay</strain>
        <tissue evidence="1">Leaf</tissue>
    </source>
</reference>
<dbReference type="EMBL" id="QGNW01001255">
    <property type="protein sequence ID" value="RVW48300.1"/>
    <property type="molecule type" value="Genomic_DNA"/>
</dbReference>